<evidence type="ECO:0000313" key="3">
    <source>
        <dbReference type="Proteomes" id="UP000789901"/>
    </source>
</evidence>
<feature type="compositionally biased region" description="Basic residues" evidence="1">
    <location>
        <begin position="7"/>
        <end position="21"/>
    </location>
</feature>
<feature type="region of interest" description="Disordered" evidence="1">
    <location>
        <begin position="1"/>
        <end position="21"/>
    </location>
</feature>
<accession>A0ABN7X4S9</accession>
<gene>
    <name evidence="2" type="ORF">GMARGA_LOCUS39014</name>
</gene>
<proteinExistence type="predicted"/>
<feature type="non-terminal residue" evidence="2">
    <location>
        <position position="58"/>
    </location>
</feature>
<comment type="caution">
    <text evidence="2">The sequence shown here is derived from an EMBL/GenBank/DDBJ whole genome shotgun (WGS) entry which is preliminary data.</text>
</comment>
<sequence length="58" mass="7187">MPNIRSWRSRNNRNNFRRMRERRRNNSRVLRIIVLVESLPVYPPEYNQFIEQILFGSP</sequence>
<protein>
    <submittedName>
        <fullName evidence="2">40408_t:CDS:1</fullName>
    </submittedName>
</protein>
<keyword evidence="3" id="KW-1185">Reference proteome</keyword>
<evidence type="ECO:0000313" key="2">
    <source>
        <dbReference type="EMBL" id="CAG8848100.1"/>
    </source>
</evidence>
<dbReference type="EMBL" id="CAJVQB010090651">
    <property type="protein sequence ID" value="CAG8848100.1"/>
    <property type="molecule type" value="Genomic_DNA"/>
</dbReference>
<evidence type="ECO:0000256" key="1">
    <source>
        <dbReference type="SAM" id="MobiDB-lite"/>
    </source>
</evidence>
<name>A0ABN7X4S9_GIGMA</name>
<organism evidence="2 3">
    <name type="scientific">Gigaspora margarita</name>
    <dbReference type="NCBI Taxonomy" id="4874"/>
    <lineage>
        <taxon>Eukaryota</taxon>
        <taxon>Fungi</taxon>
        <taxon>Fungi incertae sedis</taxon>
        <taxon>Mucoromycota</taxon>
        <taxon>Glomeromycotina</taxon>
        <taxon>Glomeromycetes</taxon>
        <taxon>Diversisporales</taxon>
        <taxon>Gigasporaceae</taxon>
        <taxon>Gigaspora</taxon>
    </lineage>
</organism>
<reference evidence="2 3" key="1">
    <citation type="submission" date="2021-06" db="EMBL/GenBank/DDBJ databases">
        <authorList>
            <person name="Kallberg Y."/>
            <person name="Tangrot J."/>
            <person name="Rosling A."/>
        </authorList>
    </citation>
    <scope>NUCLEOTIDE SEQUENCE [LARGE SCALE GENOMIC DNA]</scope>
    <source>
        <strain evidence="2 3">120-4 pot B 10/14</strain>
    </source>
</reference>
<dbReference type="Proteomes" id="UP000789901">
    <property type="component" value="Unassembled WGS sequence"/>
</dbReference>